<name>A0A2M4D462_ANODA</name>
<keyword evidence="1" id="KW-1133">Transmembrane helix</keyword>
<feature type="transmembrane region" description="Helical" evidence="1">
    <location>
        <begin position="6"/>
        <end position="24"/>
    </location>
</feature>
<dbReference type="AlphaFoldDB" id="A0A2M4D462"/>
<dbReference type="EMBL" id="GGFL01007700">
    <property type="protein sequence ID" value="MBW71878.1"/>
    <property type="molecule type" value="Transcribed_RNA"/>
</dbReference>
<reference evidence="2" key="1">
    <citation type="submission" date="2018-01" db="EMBL/GenBank/DDBJ databases">
        <title>An insight into the sialome of Amazonian anophelines.</title>
        <authorList>
            <person name="Ribeiro J.M."/>
            <person name="Scarpassa V."/>
            <person name="Calvo E."/>
        </authorList>
    </citation>
    <scope>NUCLEOTIDE SEQUENCE</scope>
</reference>
<protein>
    <submittedName>
        <fullName evidence="2">Uncharacterized protein</fullName>
    </submittedName>
</protein>
<evidence type="ECO:0000313" key="2">
    <source>
        <dbReference type="EMBL" id="MBW71878.1"/>
    </source>
</evidence>
<proteinExistence type="predicted"/>
<accession>A0A2M4D462</accession>
<evidence type="ECO:0000256" key="1">
    <source>
        <dbReference type="SAM" id="Phobius"/>
    </source>
</evidence>
<keyword evidence="1" id="KW-0472">Membrane</keyword>
<sequence>MFCFCLWFRAVTTCNIVLPWLFILSSSHPPFLSTPLRSLVVLQTIYKVQQCGDTHKVTRPKFYLMVAVQQHIYVVLCDANSRLWVVYVFLLYCVAAQ</sequence>
<organism evidence="2">
    <name type="scientific">Anopheles darlingi</name>
    <name type="common">Mosquito</name>
    <dbReference type="NCBI Taxonomy" id="43151"/>
    <lineage>
        <taxon>Eukaryota</taxon>
        <taxon>Metazoa</taxon>
        <taxon>Ecdysozoa</taxon>
        <taxon>Arthropoda</taxon>
        <taxon>Hexapoda</taxon>
        <taxon>Insecta</taxon>
        <taxon>Pterygota</taxon>
        <taxon>Neoptera</taxon>
        <taxon>Endopterygota</taxon>
        <taxon>Diptera</taxon>
        <taxon>Nematocera</taxon>
        <taxon>Culicoidea</taxon>
        <taxon>Culicidae</taxon>
        <taxon>Anophelinae</taxon>
        <taxon>Anopheles</taxon>
    </lineage>
</organism>
<keyword evidence="1" id="KW-0812">Transmembrane</keyword>